<keyword evidence="4" id="KW-0158">Chromosome</keyword>
<dbReference type="GeneID" id="14917743"/>
<feature type="domain" description="Kinetochore protein Nuf2 N-terminal" evidence="13">
    <location>
        <begin position="7"/>
        <end position="142"/>
    </location>
</feature>
<dbReference type="OMA" id="YLKMEAH"/>
<keyword evidence="8 12" id="KW-0175">Coiled coil</keyword>
<dbReference type="GO" id="GO:0044877">
    <property type="term" value="F:protein-containing complex binding"/>
    <property type="evidence" value="ECO:0007669"/>
    <property type="project" value="TreeGrafter"/>
</dbReference>
<gene>
    <name evidence="15" type="ORF">ACA1_132840</name>
</gene>
<evidence type="ECO:0000256" key="4">
    <source>
        <dbReference type="ARBA" id="ARBA00022454"/>
    </source>
</evidence>
<dbReference type="Gene3D" id="1.10.418.60">
    <property type="entry name" value="Ncd80 complex, Nuf2 subunit"/>
    <property type="match status" value="1"/>
</dbReference>
<dbReference type="GO" id="GO:0005634">
    <property type="term" value="C:nucleus"/>
    <property type="evidence" value="ECO:0007669"/>
    <property type="project" value="UniProtKB-SubCell"/>
</dbReference>
<dbReference type="PANTHER" id="PTHR21650:SF2">
    <property type="entry name" value="KINETOCHORE PROTEIN NUF2"/>
    <property type="match status" value="1"/>
</dbReference>
<evidence type="ECO:0000256" key="6">
    <source>
        <dbReference type="ARBA" id="ARBA00022776"/>
    </source>
</evidence>
<keyword evidence="6" id="KW-0498">Mitosis</keyword>
<dbReference type="GO" id="GO:0007052">
    <property type="term" value="P:mitotic spindle organization"/>
    <property type="evidence" value="ECO:0007669"/>
    <property type="project" value="TreeGrafter"/>
</dbReference>
<comment type="similarity">
    <text evidence="3">Belongs to the NUF2 family.</text>
</comment>
<evidence type="ECO:0000256" key="8">
    <source>
        <dbReference type="ARBA" id="ARBA00023054"/>
    </source>
</evidence>
<dbReference type="EMBL" id="KB007975">
    <property type="protein sequence ID" value="ELR17048.1"/>
    <property type="molecule type" value="Genomic_DNA"/>
</dbReference>
<organism evidence="15 16">
    <name type="scientific">Acanthamoeba castellanii (strain ATCC 30010 / Neff)</name>
    <dbReference type="NCBI Taxonomy" id="1257118"/>
    <lineage>
        <taxon>Eukaryota</taxon>
        <taxon>Amoebozoa</taxon>
        <taxon>Discosea</taxon>
        <taxon>Longamoebia</taxon>
        <taxon>Centramoebida</taxon>
        <taxon>Acanthamoebidae</taxon>
        <taxon>Acanthamoeba</taxon>
    </lineage>
</organism>
<evidence type="ECO:0000256" key="2">
    <source>
        <dbReference type="ARBA" id="ARBA00004629"/>
    </source>
</evidence>
<feature type="domain" description="Nuf2 DHR10-like" evidence="14">
    <location>
        <begin position="257"/>
        <end position="371"/>
    </location>
</feature>
<feature type="coiled-coil region" evidence="12">
    <location>
        <begin position="307"/>
        <end position="433"/>
    </location>
</feature>
<dbReference type="GO" id="GO:0051315">
    <property type="term" value="P:attachment of mitotic spindle microtubules to kinetochore"/>
    <property type="evidence" value="ECO:0007669"/>
    <property type="project" value="TreeGrafter"/>
</dbReference>
<name>L8GWV1_ACACF</name>
<dbReference type="RefSeq" id="XP_004339061.1">
    <property type="nucleotide sequence ID" value="XM_004339013.1"/>
</dbReference>
<comment type="subcellular location">
    <subcellularLocation>
        <location evidence="2">Chromosome</location>
        <location evidence="2">Centromere</location>
        <location evidence="2">Kinetochore</location>
    </subcellularLocation>
    <subcellularLocation>
        <location evidence="1">Nucleus</location>
    </subcellularLocation>
</comment>
<dbReference type="Proteomes" id="UP000011083">
    <property type="component" value="Unassembled WGS sequence"/>
</dbReference>
<keyword evidence="9" id="KW-0539">Nucleus</keyword>
<dbReference type="Pfam" id="PF03800">
    <property type="entry name" value="Nuf2"/>
    <property type="match status" value="1"/>
</dbReference>
<evidence type="ECO:0000259" key="13">
    <source>
        <dbReference type="Pfam" id="PF03800"/>
    </source>
</evidence>
<accession>L8GWV1</accession>
<evidence type="ECO:0000256" key="7">
    <source>
        <dbReference type="ARBA" id="ARBA00022838"/>
    </source>
</evidence>
<evidence type="ECO:0000256" key="11">
    <source>
        <dbReference type="ARBA" id="ARBA00023328"/>
    </source>
</evidence>
<evidence type="ECO:0000256" key="10">
    <source>
        <dbReference type="ARBA" id="ARBA00023306"/>
    </source>
</evidence>
<evidence type="ECO:0000259" key="14">
    <source>
        <dbReference type="Pfam" id="PF18595"/>
    </source>
</evidence>
<evidence type="ECO:0000313" key="15">
    <source>
        <dbReference type="EMBL" id="ELR17048.1"/>
    </source>
</evidence>
<keyword evidence="16" id="KW-1185">Reference proteome</keyword>
<keyword evidence="10" id="KW-0131">Cell cycle</keyword>
<dbReference type="VEuPathDB" id="AmoebaDB:ACA1_132840"/>
<keyword evidence="5" id="KW-0132">Cell division</keyword>
<dbReference type="InterPro" id="IPR041112">
    <property type="entry name" value="Nuf2_DHR10-like"/>
</dbReference>
<dbReference type="GO" id="GO:0051383">
    <property type="term" value="P:kinetochore organization"/>
    <property type="evidence" value="ECO:0007669"/>
    <property type="project" value="TreeGrafter"/>
</dbReference>
<reference evidence="15 16" key="1">
    <citation type="journal article" date="2013" name="Genome Biol.">
        <title>Genome of Acanthamoeba castellanii highlights extensive lateral gene transfer and early evolution of tyrosine kinase signaling.</title>
        <authorList>
            <person name="Clarke M."/>
            <person name="Lohan A.J."/>
            <person name="Liu B."/>
            <person name="Lagkouvardos I."/>
            <person name="Roy S."/>
            <person name="Zafar N."/>
            <person name="Bertelli C."/>
            <person name="Schilde C."/>
            <person name="Kianianmomeni A."/>
            <person name="Burglin T.R."/>
            <person name="Frech C."/>
            <person name="Turcotte B."/>
            <person name="Kopec K.O."/>
            <person name="Synnott J.M."/>
            <person name="Choo C."/>
            <person name="Paponov I."/>
            <person name="Finkler A."/>
            <person name="Soon Heng Tan C."/>
            <person name="Hutchins A.P."/>
            <person name="Weinmeier T."/>
            <person name="Rattei T."/>
            <person name="Chu J.S."/>
            <person name="Gimenez G."/>
            <person name="Irimia M."/>
            <person name="Rigden D.J."/>
            <person name="Fitzpatrick D.A."/>
            <person name="Lorenzo-Morales J."/>
            <person name="Bateman A."/>
            <person name="Chiu C.H."/>
            <person name="Tang P."/>
            <person name="Hegemann P."/>
            <person name="Fromm H."/>
            <person name="Raoult D."/>
            <person name="Greub G."/>
            <person name="Miranda-Saavedra D."/>
            <person name="Chen N."/>
            <person name="Nash P."/>
            <person name="Ginger M.L."/>
            <person name="Horn M."/>
            <person name="Schaap P."/>
            <person name="Caler L."/>
            <person name="Loftus B."/>
        </authorList>
    </citation>
    <scope>NUCLEOTIDE SEQUENCE [LARGE SCALE GENOMIC DNA]</scope>
    <source>
        <strain evidence="15 16">Neff</strain>
    </source>
</reference>
<feature type="coiled-coil region" evidence="12">
    <location>
        <begin position="136"/>
        <end position="170"/>
    </location>
</feature>
<dbReference type="GO" id="GO:0051301">
    <property type="term" value="P:cell division"/>
    <property type="evidence" value="ECO:0007669"/>
    <property type="project" value="UniProtKB-KW"/>
</dbReference>
<dbReference type="PANTHER" id="PTHR21650">
    <property type="entry name" value="MEMBRALIN/KINETOCHORE PROTEIN NUF2"/>
    <property type="match status" value="1"/>
</dbReference>
<sequence>MAGKSVFSFPNLSPSEISACLAEVEIEFPPQKLTAPTATEMRSVYRQLVLLLLGMRPEELEQPHFAASQVLTYPELYDEAIPEIAFARALKKLMVSVGVNDFQMSDLNKPESKRMVRYLSAIINFLKFRGERRAKFDEYDTEFDALEEQKNELESKNQECKEELDKLKRRLQAEQPMVDHLTAETQSLGAEVEELNKFQWQLQQDWRSQKNELRRLEAISQNNMFKIMNLKQDGQKLRSQIVQDPEKLKKAIIDMEEQVEVEKKTIGDAEVKARELSARLGCLRKLEESILKCVAVMNECSVETDKLQKQKEQIDDAQAGITEANAESRELESRQLFLAKQLQAAAEKLVRLEKVHKEKQEAAQQALVEAKSDRTAAEKEREEAQAKIEENEKFIRAMQKKINERKRAHIDEMTLMREKYEQLETQVQEYHHRLIKAMRG</sequence>
<evidence type="ECO:0000256" key="5">
    <source>
        <dbReference type="ARBA" id="ARBA00022618"/>
    </source>
</evidence>
<dbReference type="Pfam" id="PF18595">
    <property type="entry name" value="Nuf2_DHR10-like"/>
    <property type="match status" value="1"/>
</dbReference>
<evidence type="ECO:0000256" key="9">
    <source>
        <dbReference type="ARBA" id="ARBA00023242"/>
    </source>
</evidence>
<dbReference type="AlphaFoldDB" id="L8GWV1"/>
<dbReference type="OrthoDB" id="8194677at2759"/>
<dbReference type="STRING" id="1257118.L8GWV1"/>
<keyword evidence="11" id="KW-0137">Centromere</keyword>
<dbReference type="InterPro" id="IPR005549">
    <property type="entry name" value="Kinetochore_Nuf2_N"/>
</dbReference>
<evidence type="ECO:0000256" key="1">
    <source>
        <dbReference type="ARBA" id="ARBA00004123"/>
    </source>
</evidence>
<dbReference type="InterPro" id="IPR038275">
    <property type="entry name" value="Nuf2_N_sf"/>
</dbReference>
<dbReference type="GO" id="GO:0031262">
    <property type="term" value="C:Ndc80 complex"/>
    <property type="evidence" value="ECO:0007669"/>
    <property type="project" value="InterPro"/>
</dbReference>
<dbReference type="GO" id="GO:0045132">
    <property type="term" value="P:meiotic chromosome segregation"/>
    <property type="evidence" value="ECO:0007669"/>
    <property type="project" value="TreeGrafter"/>
</dbReference>
<evidence type="ECO:0000313" key="16">
    <source>
        <dbReference type="Proteomes" id="UP000011083"/>
    </source>
</evidence>
<evidence type="ECO:0000256" key="3">
    <source>
        <dbReference type="ARBA" id="ARBA00005498"/>
    </source>
</evidence>
<protein>
    <submittedName>
        <fullName evidence="15">Nuf2 subfamily protein</fullName>
    </submittedName>
</protein>
<proteinExistence type="inferred from homology"/>
<keyword evidence="7" id="KW-0995">Kinetochore</keyword>
<dbReference type="KEGG" id="acan:ACA1_132840"/>
<evidence type="ECO:0000256" key="12">
    <source>
        <dbReference type="SAM" id="Coils"/>
    </source>
</evidence>